<dbReference type="EMBL" id="JANEYF010000269">
    <property type="protein sequence ID" value="KAJ8971020.1"/>
    <property type="molecule type" value="Genomic_DNA"/>
</dbReference>
<dbReference type="AlphaFoldDB" id="A0AAV8ZWP9"/>
<keyword evidence="2" id="KW-1185">Reference proteome</keyword>
<sequence length="101" mass="12294">MFLGYFWGNLAQEKVREDLYTGIYDEARWMSREQYAMKKINLAKYLEPVIEESDIVKYVARRYEENIRETIVVNEFMTIKKLLQYLKRVDDRNTPGRKNFI</sequence>
<protein>
    <submittedName>
        <fullName evidence="1">Uncharacterized protein</fullName>
    </submittedName>
</protein>
<name>A0AAV8ZWP9_9CUCU</name>
<dbReference type="Proteomes" id="UP001162156">
    <property type="component" value="Unassembled WGS sequence"/>
</dbReference>
<proteinExistence type="predicted"/>
<accession>A0AAV8ZWP9</accession>
<comment type="caution">
    <text evidence="1">The sequence shown here is derived from an EMBL/GenBank/DDBJ whole genome shotgun (WGS) entry which is preliminary data.</text>
</comment>
<organism evidence="1 2">
    <name type="scientific">Rhamnusium bicolor</name>
    <dbReference type="NCBI Taxonomy" id="1586634"/>
    <lineage>
        <taxon>Eukaryota</taxon>
        <taxon>Metazoa</taxon>
        <taxon>Ecdysozoa</taxon>
        <taxon>Arthropoda</taxon>
        <taxon>Hexapoda</taxon>
        <taxon>Insecta</taxon>
        <taxon>Pterygota</taxon>
        <taxon>Neoptera</taxon>
        <taxon>Endopterygota</taxon>
        <taxon>Coleoptera</taxon>
        <taxon>Polyphaga</taxon>
        <taxon>Cucujiformia</taxon>
        <taxon>Chrysomeloidea</taxon>
        <taxon>Cerambycidae</taxon>
        <taxon>Lepturinae</taxon>
        <taxon>Rhagiini</taxon>
        <taxon>Rhamnusium</taxon>
    </lineage>
</organism>
<reference evidence="1" key="1">
    <citation type="journal article" date="2023" name="Insect Mol. Biol.">
        <title>Genome sequencing provides insights into the evolution of gene families encoding plant cell wall-degrading enzymes in longhorned beetles.</title>
        <authorList>
            <person name="Shin N.R."/>
            <person name="Okamura Y."/>
            <person name="Kirsch R."/>
            <person name="Pauchet Y."/>
        </authorList>
    </citation>
    <scope>NUCLEOTIDE SEQUENCE</scope>
    <source>
        <strain evidence="1">RBIC_L_NR</strain>
    </source>
</reference>
<evidence type="ECO:0000313" key="2">
    <source>
        <dbReference type="Proteomes" id="UP001162156"/>
    </source>
</evidence>
<evidence type="ECO:0000313" key="1">
    <source>
        <dbReference type="EMBL" id="KAJ8971020.1"/>
    </source>
</evidence>
<gene>
    <name evidence="1" type="ORF">NQ314_000939</name>
</gene>